<protein>
    <submittedName>
        <fullName evidence="8">EamA family transporter</fullName>
    </submittedName>
</protein>
<feature type="transmembrane region" description="Helical" evidence="6">
    <location>
        <begin position="262"/>
        <end position="280"/>
    </location>
</feature>
<dbReference type="InterPro" id="IPR000620">
    <property type="entry name" value="EamA_dom"/>
</dbReference>
<organism evidence="8 9">
    <name type="scientific">Burkholderia aenigmatica</name>
    <dbReference type="NCBI Taxonomy" id="2015348"/>
    <lineage>
        <taxon>Bacteria</taxon>
        <taxon>Pseudomonadati</taxon>
        <taxon>Pseudomonadota</taxon>
        <taxon>Betaproteobacteria</taxon>
        <taxon>Burkholderiales</taxon>
        <taxon>Burkholderiaceae</taxon>
        <taxon>Burkholderia</taxon>
        <taxon>Burkholderia cepacia complex</taxon>
    </lineage>
</organism>
<proteinExistence type="predicted"/>
<evidence type="ECO:0000256" key="4">
    <source>
        <dbReference type="ARBA" id="ARBA00022989"/>
    </source>
</evidence>
<evidence type="ECO:0000256" key="1">
    <source>
        <dbReference type="ARBA" id="ARBA00004651"/>
    </source>
</evidence>
<evidence type="ECO:0000313" key="9">
    <source>
        <dbReference type="Proteomes" id="UP000214600"/>
    </source>
</evidence>
<keyword evidence="2" id="KW-1003">Cell membrane</keyword>
<feature type="transmembrane region" description="Helical" evidence="6">
    <location>
        <begin position="236"/>
        <end position="256"/>
    </location>
</feature>
<dbReference type="EMBL" id="NKFA01000007">
    <property type="protein sequence ID" value="OXI43502.1"/>
    <property type="molecule type" value="Genomic_DNA"/>
</dbReference>
<evidence type="ECO:0000313" key="8">
    <source>
        <dbReference type="EMBL" id="OXI43502.1"/>
    </source>
</evidence>
<keyword evidence="5 6" id="KW-0472">Membrane</keyword>
<dbReference type="InterPro" id="IPR037185">
    <property type="entry name" value="EmrE-like"/>
</dbReference>
<keyword evidence="4 6" id="KW-1133">Transmembrane helix</keyword>
<feature type="domain" description="EamA" evidence="7">
    <location>
        <begin position="147"/>
        <end position="276"/>
    </location>
</feature>
<dbReference type="Pfam" id="PF00892">
    <property type="entry name" value="EamA"/>
    <property type="match status" value="2"/>
</dbReference>
<reference evidence="9" key="1">
    <citation type="submission" date="2017-06" db="EMBL/GenBank/DDBJ databases">
        <authorList>
            <person name="LiPuma J."/>
            <person name="Spilker T."/>
        </authorList>
    </citation>
    <scope>NUCLEOTIDE SEQUENCE [LARGE SCALE GENOMIC DNA]</scope>
    <source>
        <strain evidence="9">AU17325</strain>
    </source>
</reference>
<dbReference type="InterPro" id="IPR050638">
    <property type="entry name" value="AA-Vitamin_Transporters"/>
</dbReference>
<dbReference type="PANTHER" id="PTHR32322:SF18">
    <property type="entry name" value="S-ADENOSYLMETHIONINE_S-ADENOSYLHOMOCYSTEINE TRANSPORTER"/>
    <property type="match status" value="1"/>
</dbReference>
<sequence>MALFGVVITVLMWSTLAASVASLHDIPTLLVNGIALTIGGLIGLPWARQWRMPFSLALLGTASMFGYHALYFYALQIGEPVGVSLIHYLWPLLIVLFTPVSRRANKSPMRHLLGVLIGFGGAALACLASVHHPASSTAALGLVPLTIAYGLALLSAFAWAGYSLLGPRYESVSSHSVGLFCLVAGLASLALFSVQGQWPSLSLQQTASLAYLGVGPMGTAFYLWDYGMKRCDAGKVAMLSYLTPVLSTIVLCAQQGQPITALTWMGAALVTISIATTGRAKSRPTASARRVTAE</sequence>
<feature type="transmembrane region" description="Helical" evidence="6">
    <location>
        <begin position="142"/>
        <end position="165"/>
    </location>
</feature>
<dbReference type="PANTHER" id="PTHR32322">
    <property type="entry name" value="INNER MEMBRANE TRANSPORTER"/>
    <property type="match status" value="1"/>
</dbReference>
<name>A0A228IMU8_9BURK</name>
<dbReference type="OrthoDB" id="7065924at2"/>
<dbReference type="AlphaFoldDB" id="A0A228IMU8"/>
<dbReference type="Proteomes" id="UP000214600">
    <property type="component" value="Unassembled WGS sequence"/>
</dbReference>
<dbReference type="SUPFAM" id="SSF103481">
    <property type="entry name" value="Multidrug resistance efflux transporter EmrE"/>
    <property type="match status" value="2"/>
</dbReference>
<feature type="transmembrane region" description="Helical" evidence="6">
    <location>
        <begin position="206"/>
        <end position="224"/>
    </location>
</feature>
<feature type="transmembrane region" description="Helical" evidence="6">
    <location>
        <begin position="177"/>
        <end position="194"/>
    </location>
</feature>
<evidence type="ECO:0000259" key="7">
    <source>
        <dbReference type="Pfam" id="PF00892"/>
    </source>
</evidence>
<accession>A0A228IMU8</accession>
<keyword evidence="3 6" id="KW-0812">Transmembrane</keyword>
<dbReference type="GO" id="GO:0005886">
    <property type="term" value="C:plasma membrane"/>
    <property type="evidence" value="ECO:0007669"/>
    <property type="project" value="UniProtKB-SubCell"/>
</dbReference>
<reference evidence="8 9" key="2">
    <citation type="submission" date="2017-08" db="EMBL/GenBank/DDBJ databases">
        <title>WGS of novel Burkholderia cepaca complex species.</title>
        <authorList>
            <person name="Lipuma J."/>
            <person name="Spilker T."/>
        </authorList>
    </citation>
    <scope>NUCLEOTIDE SEQUENCE [LARGE SCALE GENOMIC DNA]</scope>
    <source>
        <strain evidence="8 9">AU17325</strain>
    </source>
</reference>
<dbReference type="RefSeq" id="WP_089451503.1">
    <property type="nucleotide sequence ID" value="NZ_NKFA01000007.1"/>
</dbReference>
<evidence type="ECO:0000256" key="5">
    <source>
        <dbReference type="ARBA" id="ARBA00023136"/>
    </source>
</evidence>
<evidence type="ECO:0000256" key="3">
    <source>
        <dbReference type="ARBA" id="ARBA00022692"/>
    </source>
</evidence>
<evidence type="ECO:0000256" key="6">
    <source>
        <dbReference type="SAM" id="Phobius"/>
    </source>
</evidence>
<comment type="subcellular location">
    <subcellularLocation>
        <location evidence="1">Cell membrane</location>
        <topology evidence="1">Multi-pass membrane protein</topology>
    </subcellularLocation>
</comment>
<feature type="domain" description="EamA" evidence="7">
    <location>
        <begin position="3"/>
        <end position="125"/>
    </location>
</feature>
<feature type="transmembrane region" description="Helical" evidence="6">
    <location>
        <begin position="27"/>
        <end position="47"/>
    </location>
</feature>
<feature type="transmembrane region" description="Helical" evidence="6">
    <location>
        <begin position="81"/>
        <end position="100"/>
    </location>
</feature>
<feature type="transmembrane region" description="Helical" evidence="6">
    <location>
        <begin position="54"/>
        <end position="75"/>
    </location>
</feature>
<evidence type="ECO:0000256" key="2">
    <source>
        <dbReference type="ARBA" id="ARBA00022475"/>
    </source>
</evidence>
<feature type="transmembrane region" description="Helical" evidence="6">
    <location>
        <begin position="112"/>
        <end position="130"/>
    </location>
</feature>
<comment type="caution">
    <text evidence="8">The sequence shown here is derived from an EMBL/GenBank/DDBJ whole genome shotgun (WGS) entry which is preliminary data.</text>
</comment>
<gene>
    <name evidence="8" type="ORF">CFB84_18190</name>
</gene>